<feature type="transmembrane region" description="Helical" evidence="11">
    <location>
        <begin position="54"/>
        <end position="72"/>
    </location>
</feature>
<accession>A0A840LDB2</accession>
<dbReference type="InterPro" id="IPR003593">
    <property type="entry name" value="AAA+_ATPase"/>
</dbReference>
<evidence type="ECO:0000256" key="3">
    <source>
        <dbReference type="ARBA" id="ARBA00022475"/>
    </source>
</evidence>
<keyword evidence="2" id="KW-0813">Transport</keyword>
<evidence type="ECO:0000256" key="9">
    <source>
        <dbReference type="ARBA" id="ARBA00023055"/>
    </source>
</evidence>
<dbReference type="InterPro" id="IPR011527">
    <property type="entry name" value="ABC1_TM_dom"/>
</dbReference>
<dbReference type="PANTHER" id="PTHR24221:SF397">
    <property type="entry name" value="ABC TRANSPORTER, ATP-BINDING TRANSMEMBRANE PROTEIN"/>
    <property type="match status" value="1"/>
</dbReference>
<dbReference type="SUPFAM" id="SSF52540">
    <property type="entry name" value="P-loop containing nucleoside triphosphate hydrolases"/>
    <property type="match status" value="1"/>
</dbReference>
<evidence type="ECO:0000256" key="11">
    <source>
        <dbReference type="SAM" id="Phobius"/>
    </source>
</evidence>
<dbReference type="GO" id="GO:0034040">
    <property type="term" value="F:ATPase-coupled lipid transmembrane transporter activity"/>
    <property type="evidence" value="ECO:0007669"/>
    <property type="project" value="TreeGrafter"/>
</dbReference>
<evidence type="ECO:0000256" key="5">
    <source>
        <dbReference type="ARBA" id="ARBA00022741"/>
    </source>
</evidence>
<keyword evidence="8 11" id="KW-1133">Transmembrane helix</keyword>
<evidence type="ECO:0000313" key="15">
    <source>
        <dbReference type="Proteomes" id="UP000562027"/>
    </source>
</evidence>
<keyword evidence="5" id="KW-0547">Nucleotide-binding</keyword>
<dbReference type="GO" id="GO:0005886">
    <property type="term" value="C:plasma membrane"/>
    <property type="evidence" value="ECO:0007669"/>
    <property type="project" value="UniProtKB-SubCell"/>
</dbReference>
<evidence type="ECO:0000256" key="6">
    <source>
        <dbReference type="ARBA" id="ARBA00022840"/>
    </source>
</evidence>
<keyword evidence="7" id="KW-1278">Translocase</keyword>
<dbReference type="Gene3D" id="1.20.1560.10">
    <property type="entry name" value="ABC transporter type 1, transmembrane domain"/>
    <property type="match status" value="1"/>
</dbReference>
<evidence type="ECO:0000256" key="8">
    <source>
        <dbReference type="ARBA" id="ARBA00022989"/>
    </source>
</evidence>
<evidence type="ECO:0000256" key="7">
    <source>
        <dbReference type="ARBA" id="ARBA00022967"/>
    </source>
</evidence>
<dbReference type="Pfam" id="PF00664">
    <property type="entry name" value="ABC_membrane"/>
    <property type="match status" value="1"/>
</dbReference>
<dbReference type="FunFam" id="3.40.50.300:FF:000221">
    <property type="entry name" value="Multidrug ABC transporter ATP-binding protein"/>
    <property type="match status" value="1"/>
</dbReference>
<feature type="transmembrane region" description="Helical" evidence="11">
    <location>
        <begin position="157"/>
        <end position="176"/>
    </location>
</feature>
<evidence type="ECO:0000259" key="12">
    <source>
        <dbReference type="PROSITE" id="PS50893"/>
    </source>
</evidence>
<evidence type="ECO:0000256" key="4">
    <source>
        <dbReference type="ARBA" id="ARBA00022692"/>
    </source>
</evidence>
<dbReference type="RefSeq" id="WP_184304719.1">
    <property type="nucleotide sequence ID" value="NZ_JACHLP010000015.1"/>
</dbReference>
<feature type="domain" description="ABC transmembrane type-1" evidence="13">
    <location>
        <begin position="24"/>
        <end position="293"/>
    </location>
</feature>
<dbReference type="InterPro" id="IPR039421">
    <property type="entry name" value="Type_1_exporter"/>
</dbReference>
<dbReference type="InterPro" id="IPR027417">
    <property type="entry name" value="P-loop_NTPase"/>
</dbReference>
<dbReference type="GO" id="GO:0005524">
    <property type="term" value="F:ATP binding"/>
    <property type="evidence" value="ECO:0007669"/>
    <property type="project" value="UniProtKB-KW"/>
</dbReference>
<comment type="subcellular location">
    <subcellularLocation>
        <location evidence="1">Cell membrane</location>
        <topology evidence="1">Multi-pass membrane protein</topology>
    </subcellularLocation>
</comment>
<evidence type="ECO:0000256" key="1">
    <source>
        <dbReference type="ARBA" id="ARBA00004651"/>
    </source>
</evidence>
<name>A0A840LDB2_9BURK</name>
<sequence length="582" mass="63298">MFELLDKLCPGAWRQMARQHLPWLLLDGLLSALPFGVFLLLVERLLAGPSQLAQWLPLCALIWGLLLARTWVARQVCLLTHGWGVHLAEGLRLRLAERLLAWPVGRMLQRDGGELSAVLLQDVDHAEQAFSHLYGPLVSSLLMCGFLLLAMATQDLALTAAMAAGLALGLPAWALLRRQGLAQADRWLDANAQAQAATLEYLEGLRTLKAHGMAGARFARVDQALRRQSRESLALEWRAALGPLSFISLLELGLPLLMLVGLWRWQGGAVGLPLLLTFLLVCMRLHRSLSLMVLGLAQSEVMLRSARRIAALLDEPVQADGSQQPAWAGPLQISLRDLSFGYGGAEQVLSQLSGELPAGSLTALVGPSGSGKSTLARLLARFWDAPPGTVLLDGVDIRSYELAALQQRIAIVFQHPQLLTGTVAANLRLASPEATQAELEEACRQAACHDFILALPQGYETELSEQGAELSGGQKQRLCIARALLKRAPLVLVDEATASLDPENEALIQQALQALARHSTVLMIAHRLHTVVAADQIWVLERGRIVQRGRHAQLLGQPGLYQTLWQAQQQGRDWAPGVAAQA</sequence>
<feature type="domain" description="ABC transporter" evidence="12">
    <location>
        <begin position="333"/>
        <end position="567"/>
    </location>
</feature>
<reference evidence="14 15" key="1">
    <citation type="submission" date="2020-08" db="EMBL/GenBank/DDBJ databases">
        <title>Functional genomics of gut bacteria from endangered species of beetles.</title>
        <authorList>
            <person name="Carlos-Shanley C."/>
        </authorList>
    </citation>
    <scope>NUCLEOTIDE SEQUENCE [LARGE SCALE GENOMIC DNA]</scope>
    <source>
        <strain evidence="14 15">S00239</strain>
    </source>
</reference>
<organism evidence="14 15">
    <name type="scientific">Roseateles oligotrophus</name>
    <dbReference type="NCBI Taxonomy" id="1769250"/>
    <lineage>
        <taxon>Bacteria</taxon>
        <taxon>Pseudomonadati</taxon>
        <taxon>Pseudomonadota</taxon>
        <taxon>Betaproteobacteria</taxon>
        <taxon>Burkholderiales</taxon>
        <taxon>Sphaerotilaceae</taxon>
        <taxon>Roseateles</taxon>
    </lineage>
</organism>
<dbReference type="InterPro" id="IPR017871">
    <property type="entry name" value="ABC_transporter-like_CS"/>
</dbReference>
<keyword evidence="4 11" id="KW-0812">Transmembrane</keyword>
<evidence type="ECO:0000313" key="14">
    <source>
        <dbReference type="EMBL" id="MBB4846150.1"/>
    </source>
</evidence>
<keyword evidence="10 11" id="KW-0472">Membrane</keyword>
<evidence type="ECO:0000259" key="13">
    <source>
        <dbReference type="PROSITE" id="PS50929"/>
    </source>
</evidence>
<proteinExistence type="predicted"/>
<dbReference type="SUPFAM" id="SSF90123">
    <property type="entry name" value="ABC transporter transmembrane region"/>
    <property type="match status" value="1"/>
</dbReference>
<dbReference type="InterPro" id="IPR003439">
    <property type="entry name" value="ABC_transporter-like_ATP-bd"/>
</dbReference>
<dbReference type="SMART" id="SM00382">
    <property type="entry name" value="AAA"/>
    <property type="match status" value="1"/>
</dbReference>
<feature type="transmembrane region" description="Helical" evidence="11">
    <location>
        <begin position="21"/>
        <end position="42"/>
    </location>
</feature>
<keyword evidence="3" id="KW-1003">Cell membrane</keyword>
<dbReference type="Proteomes" id="UP000562027">
    <property type="component" value="Unassembled WGS sequence"/>
</dbReference>
<dbReference type="EMBL" id="JACHLP010000015">
    <property type="protein sequence ID" value="MBB4846150.1"/>
    <property type="molecule type" value="Genomic_DNA"/>
</dbReference>
<keyword evidence="15" id="KW-1185">Reference proteome</keyword>
<comment type="caution">
    <text evidence="14">The sequence shown here is derived from an EMBL/GenBank/DDBJ whole genome shotgun (WGS) entry which is preliminary data.</text>
</comment>
<feature type="transmembrane region" description="Helical" evidence="11">
    <location>
        <begin position="263"/>
        <end position="282"/>
    </location>
</feature>
<dbReference type="InterPro" id="IPR036640">
    <property type="entry name" value="ABC1_TM_sf"/>
</dbReference>
<dbReference type="PROSITE" id="PS50929">
    <property type="entry name" value="ABC_TM1F"/>
    <property type="match status" value="1"/>
</dbReference>
<dbReference type="PROSITE" id="PS00211">
    <property type="entry name" value="ABC_TRANSPORTER_1"/>
    <property type="match status" value="1"/>
</dbReference>
<evidence type="ECO:0000256" key="2">
    <source>
        <dbReference type="ARBA" id="ARBA00022448"/>
    </source>
</evidence>
<dbReference type="PROSITE" id="PS50893">
    <property type="entry name" value="ABC_TRANSPORTER_2"/>
    <property type="match status" value="1"/>
</dbReference>
<dbReference type="Pfam" id="PF00005">
    <property type="entry name" value="ABC_tran"/>
    <property type="match status" value="1"/>
</dbReference>
<protein>
    <submittedName>
        <fullName evidence="14">ATP-binding cassette subfamily B protein</fullName>
    </submittedName>
</protein>
<feature type="transmembrane region" description="Helical" evidence="11">
    <location>
        <begin position="133"/>
        <end position="151"/>
    </location>
</feature>
<keyword evidence="6 14" id="KW-0067">ATP-binding</keyword>
<dbReference type="PANTHER" id="PTHR24221">
    <property type="entry name" value="ATP-BINDING CASSETTE SUB-FAMILY B"/>
    <property type="match status" value="1"/>
</dbReference>
<dbReference type="AlphaFoldDB" id="A0A840LDB2"/>
<gene>
    <name evidence="14" type="ORF">HNP55_004704</name>
</gene>
<evidence type="ECO:0000256" key="10">
    <source>
        <dbReference type="ARBA" id="ARBA00023136"/>
    </source>
</evidence>
<feature type="transmembrane region" description="Helical" evidence="11">
    <location>
        <begin position="235"/>
        <end position="257"/>
    </location>
</feature>
<dbReference type="GO" id="GO:0140359">
    <property type="term" value="F:ABC-type transporter activity"/>
    <property type="evidence" value="ECO:0007669"/>
    <property type="project" value="InterPro"/>
</dbReference>
<dbReference type="Gene3D" id="3.40.50.300">
    <property type="entry name" value="P-loop containing nucleotide triphosphate hydrolases"/>
    <property type="match status" value="1"/>
</dbReference>
<keyword evidence="9" id="KW-0445">Lipid transport</keyword>
<dbReference type="GO" id="GO:0016887">
    <property type="term" value="F:ATP hydrolysis activity"/>
    <property type="evidence" value="ECO:0007669"/>
    <property type="project" value="InterPro"/>
</dbReference>